<feature type="region of interest" description="Disordered" evidence="1">
    <location>
        <begin position="1"/>
        <end position="56"/>
    </location>
</feature>
<sequence>MATDTKSTAVKVKSSFQDGSSKGEIDSSSNKKKIDSSSKHPPDSKMKSVTVTKSEG</sequence>
<keyword evidence="3" id="KW-1185">Reference proteome</keyword>
<comment type="caution">
    <text evidence="2">The sequence shown here is derived from an EMBL/GenBank/DDBJ whole genome shotgun (WGS) entry which is preliminary data.</text>
</comment>
<proteinExistence type="predicted"/>
<evidence type="ECO:0000313" key="3">
    <source>
        <dbReference type="Proteomes" id="UP001293593"/>
    </source>
</evidence>
<dbReference type="Proteomes" id="UP001293593">
    <property type="component" value="Unassembled WGS sequence"/>
</dbReference>
<protein>
    <submittedName>
        <fullName evidence="2">Uncharacterized protein</fullName>
    </submittedName>
</protein>
<dbReference type="AlphaFoldDB" id="A0AAE1JMA9"/>
<feature type="compositionally biased region" description="Polar residues" evidence="1">
    <location>
        <begin position="47"/>
        <end position="56"/>
    </location>
</feature>
<evidence type="ECO:0000313" key="2">
    <source>
        <dbReference type="EMBL" id="KAK4271426.1"/>
    </source>
</evidence>
<reference evidence="2" key="1">
    <citation type="submission" date="2023-10" db="EMBL/GenBank/DDBJ databases">
        <title>Chromosome-level genome of the transformable northern wattle, Acacia crassicarpa.</title>
        <authorList>
            <person name="Massaro I."/>
            <person name="Sinha N.R."/>
            <person name="Poethig S."/>
            <person name="Leichty A.R."/>
        </authorList>
    </citation>
    <scope>NUCLEOTIDE SEQUENCE</scope>
    <source>
        <strain evidence="2">Acra3RX</strain>
        <tissue evidence="2">Leaf</tissue>
    </source>
</reference>
<evidence type="ECO:0000256" key="1">
    <source>
        <dbReference type="SAM" id="MobiDB-lite"/>
    </source>
</evidence>
<dbReference type="EMBL" id="JAWXYG010000005">
    <property type="protein sequence ID" value="KAK4271426.1"/>
    <property type="molecule type" value="Genomic_DNA"/>
</dbReference>
<name>A0AAE1JMA9_9FABA</name>
<accession>A0AAE1JMA9</accession>
<feature type="compositionally biased region" description="Polar residues" evidence="1">
    <location>
        <begin position="1"/>
        <end position="20"/>
    </location>
</feature>
<feature type="compositionally biased region" description="Basic and acidic residues" evidence="1">
    <location>
        <begin position="32"/>
        <end position="46"/>
    </location>
</feature>
<organism evidence="2 3">
    <name type="scientific">Acacia crassicarpa</name>
    <name type="common">northern wattle</name>
    <dbReference type="NCBI Taxonomy" id="499986"/>
    <lineage>
        <taxon>Eukaryota</taxon>
        <taxon>Viridiplantae</taxon>
        <taxon>Streptophyta</taxon>
        <taxon>Embryophyta</taxon>
        <taxon>Tracheophyta</taxon>
        <taxon>Spermatophyta</taxon>
        <taxon>Magnoliopsida</taxon>
        <taxon>eudicotyledons</taxon>
        <taxon>Gunneridae</taxon>
        <taxon>Pentapetalae</taxon>
        <taxon>rosids</taxon>
        <taxon>fabids</taxon>
        <taxon>Fabales</taxon>
        <taxon>Fabaceae</taxon>
        <taxon>Caesalpinioideae</taxon>
        <taxon>mimosoid clade</taxon>
        <taxon>Acacieae</taxon>
        <taxon>Acacia</taxon>
    </lineage>
</organism>
<gene>
    <name evidence="2" type="ORF">QN277_020126</name>
</gene>